<sequence>MSTSFLLWNDENIQKASEWLKQGEVVAFPTETVYGLGADATNEAAIKKIFEAKGRPSDNPLIVHLSDVEQMSRYVTEITPLAKQLIDAFMPGPLTVILKSNGKIAKNVTAGLDTVGLRIPDHFAARELIKASDLPVAAPSANLSGKPSPTSAVHVYQDLKDKISAILDGGPTGVGVESTVVDCTGSHAVILRPGGITKQDIEHVLQTPVEDATILETKDKPKSPGMKYTHYEPEVPMILIDGDDDYFRKKIKQYQSEGKKVGLLVSEELARQAQGDVVITVGTREDIATVANQLYHALRSFKKTDVDVILAETFIEDGVGQAVMNRMKKAATYIDVGAKLK</sequence>
<name>A0A1I5M3F1_9BACI</name>
<keyword evidence="5 13" id="KW-0963">Cytoplasm</keyword>
<dbReference type="InterPro" id="IPR006070">
    <property type="entry name" value="Sua5-like_dom"/>
</dbReference>
<dbReference type="PIRSF" id="PIRSF004930">
    <property type="entry name" value="Tln_factor_SUA5"/>
    <property type="match status" value="1"/>
</dbReference>
<feature type="binding site" evidence="14">
    <location>
        <position position="55"/>
    </location>
    <ligand>
        <name>ATP</name>
        <dbReference type="ChEBI" id="CHEBI:30616"/>
    </ligand>
</feature>
<dbReference type="Pfam" id="PF03481">
    <property type="entry name" value="Sua5_C"/>
    <property type="match status" value="1"/>
</dbReference>
<evidence type="ECO:0000256" key="6">
    <source>
        <dbReference type="ARBA" id="ARBA00022679"/>
    </source>
</evidence>
<feature type="binding site" evidence="14">
    <location>
        <position position="114"/>
    </location>
    <ligand>
        <name>ATP</name>
        <dbReference type="ChEBI" id="CHEBI:30616"/>
    </ligand>
</feature>
<dbReference type="EC" id="2.7.7.87" evidence="3 13"/>
<dbReference type="SUPFAM" id="SSF55821">
    <property type="entry name" value="YrdC/RibB"/>
    <property type="match status" value="1"/>
</dbReference>
<reference evidence="17 18" key="1">
    <citation type="submission" date="2016-10" db="EMBL/GenBank/DDBJ databases">
        <authorList>
            <person name="de Groot N.N."/>
        </authorList>
    </citation>
    <scope>NUCLEOTIDE SEQUENCE [LARGE SCALE GENOMIC DNA]</scope>
    <source>
        <strain evidence="17 18">DSM 17073</strain>
    </source>
</reference>
<comment type="catalytic activity">
    <reaction evidence="12 13">
        <text>L-threonine + hydrogencarbonate + ATP = L-threonylcarbamoyladenylate + diphosphate + H2O</text>
        <dbReference type="Rhea" id="RHEA:36407"/>
        <dbReference type="ChEBI" id="CHEBI:15377"/>
        <dbReference type="ChEBI" id="CHEBI:17544"/>
        <dbReference type="ChEBI" id="CHEBI:30616"/>
        <dbReference type="ChEBI" id="CHEBI:33019"/>
        <dbReference type="ChEBI" id="CHEBI:57926"/>
        <dbReference type="ChEBI" id="CHEBI:73682"/>
        <dbReference type="EC" id="2.7.7.87"/>
    </reaction>
</comment>
<dbReference type="InterPro" id="IPR017945">
    <property type="entry name" value="DHBP_synth_RibB-like_a/b_dom"/>
</dbReference>
<dbReference type="PANTHER" id="PTHR17490:SF16">
    <property type="entry name" value="THREONYLCARBAMOYL-AMP SYNTHASE"/>
    <property type="match status" value="1"/>
</dbReference>
<evidence type="ECO:0000313" key="19">
    <source>
        <dbReference type="Proteomes" id="UP000321547"/>
    </source>
</evidence>
<evidence type="ECO:0000256" key="2">
    <source>
        <dbReference type="ARBA" id="ARBA00007663"/>
    </source>
</evidence>
<dbReference type="NCBIfam" id="TIGR00057">
    <property type="entry name" value="L-threonylcarbamoyladenylate synthase"/>
    <property type="match status" value="1"/>
</dbReference>
<dbReference type="PROSITE" id="PS51163">
    <property type="entry name" value="YRDC"/>
    <property type="match status" value="1"/>
</dbReference>
<evidence type="ECO:0000313" key="18">
    <source>
        <dbReference type="Proteomes" id="UP000242243"/>
    </source>
</evidence>
<comment type="function">
    <text evidence="13">Required for the formation of a threonylcarbamoyl group on adenosine at position 37 (t(6)A37) in tRNAs that read codons beginning with adenine.</text>
</comment>
<feature type="binding site" evidence="14">
    <location>
        <position position="32"/>
    </location>
    <ligand>
        <name>L-threonine</name>
        <dbReference type="ChEBI" id="CHEBI:57926"/>
    </ligand>
</feature>
<dbReference type="GO" id="GO:0005737">
    <property type="term" value="C:cytoplasm"/>
    <property type="evidence" value="ECO:0007669"/>
    <property type="project" value="UniProtKB-SubCell"/>
</dbReference>
<evidence type="ECO:0000256" key="11">
    <source>
        <dbReference type="ARBA" id="ARBA00029774"/>
    </source>
</evidence>
<dbReference type="EMBL" id="FOXC01000004">
    <property type="protein sequence ID" value="SFP04045.1"/>
    <property type="molecule type" value="Genomic_DNA"/>
</dbReference>
<dbReference type="InterPro" id="IPR010923">
    <property type="entry name" value="T(6)A37_SUA5"/>
</dbReference>
<dbReference type="Proteomes" id="UP000321547">
    <property type="component" value="Unassembled WGS sequence"/>
</dbReference>
<feature type="binding site" evidence="14">
    <location>
        <position position="178"/>
    </location>
    <ligand>
        <name>L-threonine</name>
        <dbReference type="ChEBI" id="CHEBI:57926"/>
    </ligand>
</feature>
<keyword evidence="6 13" id="KW-0808">Transferase</keyword>
<feature type="binding site" evidence="14">
    <location>
        <position position="64"/>
    </location>
    <ligand>
        <name>L-threonine</name>
        <dbReference type="ChEBI" id="CHEBI:57926"/>
    </ligand>
</feature>
<reference evidence="16 19" key="2">
    <citation type="submission" date="2019-07" db="EMBL/GenBank/DDBJ databases">
        <title>Whole genome shotgun sequence of Halolactibacillus halophilus NBRC 100868.</title>
        <authorList>
            <person name="Hosoyama A."/>
            <person name="Uohara A."/>
            <person name="Ohji S."/>
            <person name="Ichikawa N."/>
        </authorList>
    </citation>
    <scope>NUCLEOTIDE SEQUENCE [LARGE SCALE GENOMIC DNA]</scope>
    <source>
        <strain evidence="16 19">NBRC 100868</strain>
    </source>
</reference>
<dbReference type="GO" id="GO:0005524">
    <property type="term" value="F:ATP binding"/>
    <property type="evidence" value="ECO:0007669"/>
    <property type="project" value="UniProtKB-UniRule"/>
</dbReference>
<feature type="binding site" evidence="14">
    <location>
        <position position="59"/>
    </location>
    <ligand>
        <name>ATP</name>
        <dbReference type="ChEBI" id="CHEBI:30616"/>
    </ligand>
</feature>
<feature type="binding site" evidence="14">
    <location>
        <position position="231"/>
    </location>
    <ligand>
        <name>ATP</name>
        <dbReference type="ChEBI" id="CHEBI:30616"/>
    </ligand>
</feature>
<comment type="subcellular location">
    <subcellularLocation>
        <location evidence="1 13">Cytoplasm</location>
    </subcellularLocation>
</comment>
<dbReference type="InterPro" id="IPR038385">
    <property type="entry name" value="Sua5/YwlC_C"/>
</dbReference>
<evidence type="ECO:0000256" key="5">
    <source>
        <dbReference type="ARBA" id="ARBA00022490"/>
    </source>
</evidence>
<evidence type="ECO:0000256" key="9">
    <source>
        <dbReference type="ARBA" id="ARBA00022741"/>
    </source>
</evidence>
<evidence type="ECO:0000256" key="10">
    <source>
        <dbReference type="ARBA" id="ARBA00022840"/>
    </source>
</evidence>
<evidence type="ECO:0000256" key="3">
    <source>
        <dbReference type="ARBA" id="ARBA00012584"/>
    </source>
</evidence>
<evidence type="ECO:0000313" key="17">
    <source>
        <dbReference type="EMBL" id="SFP04045.1"/>
    </source>
</evidence>
<feature type="binding site" evidence="14">
    <location>
        <position position="140"/>
    </location>
    <ligand>
        <name>ATP</name>
        <dbReference type="ChEBI" id="CHEBI:30616"/>
    </ligand>
</feature>
<evidence type="ECO:0000256" key="1">
    <source>
        <dbReference type="ARBA" id="ARBA00004496"/>
    </source>
</evidence>
<dbReference type="GO" id="GO:0003725">
    <property type="term" value="F:double-stranded RNA binding"/>
    <property type="evidence" value="ECO:0007669"/>
    <property type="project" value="UniProtKB-UniRule"/>
</dbReference>
<accession>A0A1I5M3F1</accession>
<feature type="binding site" evidence="14">
    <location>
        <position position="118"/>
    </location>
    <ligand>
        <name>ATP</name>
        <dbReference type="ChEBI" id="CHEBI:30616"/>
    </ligand>
</feature>
<comment type="similarity">
    <text evidence="2 13">Belongs to the SUA5 family.</text>
</comment>
<keyword evidence="10 13" id="KW-0067">ATP-binding</keyword>
<evidence type="ECO:0000256" key="4">
    <source>
        <dbReference type="ARBA" id="ARBA00015492"/>
    </source>
</evidence>
<dbReference type="FunFam" id="3.90.870.10:FF:000008">
    <property type="entry name" value="Threonylcarbamoyl-AMP synthase"/>
    <property type="match status" value="1"/>
</dbReference>
<evidence type="ECO:0000256" key="8">
    <source>
        <dbReference type="ARBA" id="ARBA00022695"/>
    </source>
</evidence>
<dbReference type="EMBL" id="BJWI01000004">
    <property type="protein sequence ID" value="GEM00988.1"/>
    <property type="molecule type" value="Genomic_DNA"/>
</dbReference>
<dbReference type="Gene3D" id="3.90.870.10">
    <property type="entry name" value="DHBP synthase"/>
    <property type="match status" value="1"/>
</dbReference>
<protein>
    <recommendedName>
        <fullName evidence="4 13">Threonylcarbamoyl-AMP synthase</fullName>
        <shortName evidence="13">TC-AMP synthase</shortName>
        <ecNumber evidence="3 13">2.7.7.87</ecNumber>
    </recommendedName>
    <alternativeName>
        <fullName evidence="11 13">L-threonylcarbamoyladenylate synthase</fullName>
    </alternativeName>
</protein>
<dbReference type="Pfam" id="PF01300">
    <property type="entry name" value="Sua5_yciO_yrdC"/>
    <property type="match status" value="1"/>
</dbReference>
<evidence type="ECO:0000256" key="14">
    <source>
        <dbReference type="PIRSR" id="PIRSR004930-1"/>
    </source>
</evidence>
<dbReference type="GO" id="GO:0000049">
    <property type="term" value="F:tRNA binding"/>
    <property type="evidence" value="ECO:0007669"/>
    <property type="project" value="TreeGrafter"/>
</dbReference>
<dbReference type="GO" id="GO:0006450">
    <property type="term" value="P:regulation of translational fidelity"/>
    <property type="evidence" value="ECO:0007669"/>
    <property type="project" value="TreeGrafter"/>
</dbReference>
<dbReference type="STRING" id="306540.SAMN05421839_1046"/>
<dbReference type="InterPro" id="IPR050156">
    <property type="entry name" value="TC-AMP_synthase_SUA5"/>
</dbReference>
<dbReference type="Proteomes" id="UP000242243">
    <property type="component" value="Unassembled WGS sequence"/>
</dbReference>
<keyword evidence="19" id="KW-1185">Reference proteome</keyword>
<evidence type="ECO:0000259" key="15">
    <source>
        <dbReference type="PROSITE" id="PS51163"/>
    </source>
</evidence>
<proteinExistence type="inferred from homology"/>
<organism evidence="17 18">
    <name type="scientific">Halolactibacillus halophilus</name>
    <dbReference type="NCBI Taxonomy" id="306540"/>
    <lineage>
        <taxon>Bacteria</taxon>
        <taxon>Bacillati</taxon>
        <taxon>Bacillota</taxon>
        <taxon>Bacilli</taxon>
        <taxon>Bacillales</taxon>
        <taxon>Bacillaceae</taxon>
        <taxon>Halolactibacillus</taxon>
    </lineage>
</organism>
<dbReference type="OrthoDB" id="9814580at2"/>
<feature type="domain" description="YrdC-like" evidence="15">
    <location>
        <begin position="10"/>
        <end position="196"/>
    </location>
</feature>
<feature type="binding site" evidence="14">
    <location>
        <position position="138"/>
    </location>
    <ligand>
        <name>L-threonine</name>
        <dbReference type="ChEBI" id="CHEBI:57926"/>
    </ligand>
</feature>
<keyword evidence="7 13" id="KW-0819">tRNA processing</keyword>
<dbReference type="AlphaFoldDB" id="A0A1I5M3F1"/>
<dbReference type="RefSeq" id="WP_089830122.1">
    <property type="nucleotide sequence ID" value="NZ_BJWI01000004.1"/>
</dbReference>
<keyword evidence="9 13" id="KW-0547">Nucleotide-binding</keyword>
<dbReference type="FunFam" id="3.40.50.11030:FF:000001">
    <property type="entry name" value="Threonylcarbamoyl-AMP synthase"/>
    <property type="match status" value="1"/>
</dbReference>
<keyword evidence="8 13" id="KW-0548">Nucleotidyltransferase</keyword>
<evidence type="ECO:0000256" key="12">
    <source>
        <dbReference type="ARBA" id="ARBA00048366"/>
    </source>
</evidence>
<gene>
    <name evidence="16" type="primary">sua5</name>
    <name evidence="16" type="ORF">HHA03_05200</name>
    <name evidence="17" type="ORF">SAMN05421839_1046</name>
</gene>
<feature type="binding site" evidence="14">
    <location>
        <position position="148"/>
    </location>
    <ligand>
        <name>ATP</name>
        <dbReference type="ChEBI" id="CHEBI:30616"/>
    </ligand>
</feature>
<feature type="binding site" evidence="14">
    <location>
        <position position="192"/>
    </location>
    <ligand>
        <name>ATP</name>
        <dbReference type="ChEBI" id="CHEBI:30616"/>
    </ligand>
</feature>
<dbReference type="GO" id="GO:0008033">
    <property type="term" value="P:tRNA processing"/>
    <property type="evidence" value="ECO:0007669"/>
    <property type="project" value="UniProtKB-KW"/>
</dbReference>
<evidence type="ECO:0000256" key="13">
    <source>
        <dbReference type="PIRNR" id="PIRNR004930"/>
    </source>
</evidence>
<evidence type="ECO:0000313" key="16">
    <source>
        <dbReference type="EMBL" id="GEM00988.1"/>
    </source>
</evidence>
<dbReference type="GO" id="GO:0061710">
    <property type="term" value="F:L-threonylcarbamoyladenylate synthase"/>
    <property type="evidence" value="ECO:0007669"/>
    <property type="project" value="UniProtKB-EC"/>
</dbReference>
<dbReference type="InterPro" id="IPR005145">
    <property type="entry name" value="Sua5_C"/>
</dbReference>
<evidence type="ECO:0000256" key="7">
    <source>
        <dbReference type="ARBA" id="ARBA00022694"/>
    </source>
</evidence>
<dbReference type="PANTHER" id="PTHR17490">
    <property type="entry name" value="SUA5"/>
    <property type="match status" value="1"/>
</dbReference>
<dbReference type="Gene3D" id="3.40.50.11030">
    <property type="entry name" value="Threonylcarbamoyl-AMP synthase, C-terminal domain"/>
    <property type="match status" value="1"/>
</dbReference>